<evidence type="ECO:0000256" key="1">
    <source>
        <dbReference type="ARBA" id="ARBA00005582"/>
    </source>
</evidence>
<proteinExistence type="inferred from homology"/>
<dbReference type="KEGG" id="amr:AM1_5401"/>
<keyword evidence="5" id="KW-1185">Reference proteome</keyword>
<dbReference type="PROSITE" id="PS51462">
    <property type="entry name" value="NUDIX"/>
    <property type="match status" value="1"/>
</dbReference>
<gene>
    <name evidence="4" type="ordered locus">AM1_5401</name>
</gene>
<comment type="similarity">
    <text evidence="1">Belongs to the Nudix hydrolase family.</text>
</comment>
<keyword evidence="2 4" id="KW-0378">Hydrolase</keyword>
<accession>B0CBV7</accession>
<dbReference type="InterPro" id="IPR015797">
    <property type="entry name" value="NUDIX_hydrolase-like_dom_sf"/>
</dbReference>
<dbReference type="RefSeq" id="WP_012165599.1">
    <property type="nucleotide sequence ID" value="NC_009925.1"/>
</dbReference>
<dbReference type="SUPFAM" id="SSF55811">
    <property type="entry name" value="Nudix"/>
    <property type="match status" value="1"/>
</dbReference>
<dbReference type="GO" id="GO:0016787">
    <property type="term" value="F:hydrolase activity"/>
    <property type="evidence" value="ECO:0007669"/>
    <property type="project" value="UniProtKB-KW"/>
</dbReference>
<dbReference type="Pfam" id="PF00293">
    <property type="entry name" value="NUDIX"/>
    <property type="match status" value="1"/>
</dbReference>
<feature type="domain" description="Nudix hydrolase" evidence="3">
    <location>
        <begin position="6"/>
        <end position="132"/>
    </location>
</feature>
<dbReference type="InterPro" id="IPR000086">
    <property type="entry name" value="NUDIX_hydrolase_dom"/>
</dbReference>
<dbReference type="PANTHER" id="PTHR43736">
    <property type="entry name" value="ADP-RIBOSE PYROPHOSPHATASE"/>
    <property type="match status" value="1"/>
</dbReference>
<name>B0CBV7_ACAM1</name>
<dbReference type="HOGENOM" id="CLU_037162_21_1_3"/>
<dbReference type="EMBL" id="CP000828">
    <property type="protein sequence ID" value="ABW30357.1"/>
    <property type="molecule type" value="Genomic_DNA"/>
</dbReference>
<dbReference type="AlphaFoldDB" id="B0CBV7"/>
<reference evidence="4 5" key="1">
    <citation type="journal article" date="2008" name="Proc. Natl. Acad. Sci. U.S.A.">
        <title>Niche adaptation and genome expansion in the chlorophyll d-producing cyanobacterium Acaryochloris marina.</title>
        <authorList>
            <person name="Swingley W.D."/>
            <person name="Chen M."/>
            <person name="Cheung P.C."/>
            <person name="Conrad A.L."/>
            <person name="Dejesa L.C."/>
            <person name="Hao J."/>
            <person name="Honchak B.M."/>
            <person name="Karbach L.E."/>
            <person name="Kurdoglu A."/>
            <person name="Lahiri S."/>
            <person name="Mastrian S.D."/>
            <person name="Miyashita H."/>
            <person name="Page L."/>
            <person name="Ramakrishna P."/>
            <person name="Satoh S."/>
            <person name="Sattley W.M."/>
            <person name="Shimada Y."/>
            <person name="Taylor H.L."/>
            <person name="Tomo T."/>
            <person name="Tsuchiya T."/>
            <person name="Wang Z.T."/>
            <person name="Raymond J."/>
            <person name="Mimuro M."/>
            <person name="Blankenship R.E."/>
            <person name="Touchman J.W."/>
        </authorList>
    </citation>
    <scope>NUCLEOTIDE SEQUENCE [LARGE SCALE GENOMIC DNA]</scope>
    <source>
        <strain evidence="5">MBIC 11017</strain>
    </source>
</reference>
<dbReference type="CDD" id="cd18882">
    <property type="entry name" value="NUDIX_Hydrolase"/>
    <property type="match status" value="1"/>
</dbReference>
<dbReference type="eggNOG" id="COG0494">
    <property type="taxonomic scope" value="Bacteria"/>
</dbReference>
<evidence type="ECO:0000256" key="2">
    <source>
        <dbReference type="ARBA" id="ARBA00022801"/>
    </source>
</evidence>
<dbReference type="InterPro" id="IPR020084">
    <property type="entry name" value="NUDIX_hydrolase_CS"/>
</dbReference>
<dbReference type="Proteomes" id="UP000000268">
    <property type="component" value="Chromosome"/>
</dbReference>
<dbReference type="PANTHER" id="PTHR43736:SF1">
    <property type="entry name" value="DIHYDRONEOPTERIN TRIPHOSPHATE DIPHOSPHATASE"/>
    <property type="match status" value="1"/>
</dbReference>
<dbReference type="Gene3D" id="3.90.79.10">
    <property type="entry name" value="Nucleoside Triphosphate Pyrophosphohydrolase"/>
    <property type="match status" value="1"/>
</dbReference>
<evidence type="ECO:0000313" key="5">
    <source>
        <dbReference type="Proteomes" id="UP000000268"/>
    </source>
</evidence>
<sequence>MTSEDNAHDVAIAILYQQDQYLMQLRDDIPGIAYPGHWGFFGGHCDPGEHPDDAIHRELIEELGYQTSNIKLFDLYPDPGVVRHVYYAPLTVSLSDLELMEGWDWGFFSPQQIQESKRYSQKAQGIFPLAYPHQKILLDFMVFQSHQDGIPKKSPID</sequence>
<dbReference type="PROSITE" id="PS00893">
    <property type="entry name" value="NUDIX_BOX"/>
    <property type="match status" value="1"/>
</dbReference>
<evidence type="ECO:0000313" key="4">
    <source>
        <dbReference type="EMBL" id="ABW30357.1"/>
    </source>
</evidence>
<dbReference type="STRING" id="329726.AM1_5401"/>
<organism evidence="4 5">
    <name type="scientific">Acaryochloris marina (strain MBIC 11017)</name>
    <dbReference type="NCBI Taxonomy" id="329726"/>
    <lineage>
        <taxon>Bacteria</taxon>
        <taxon>Bacillati</taxon>
        <taxon>Cyanobacteriota</taxon>
        <taxon>Cyanophyceae</taxon>
        <taxon>Acaryochloridales</taxon>
        <taxon>Acaryochloridaceae</taxon>
        <taxon>Acaryochloris</taxon>
    </lineage>
</organism>
<evidence type="ECO:0000259" key="3">
    <source>
        <dbReference type="PROSITE" id="PS51462"/>
    </source>
</evidence>
<protein>
    <submittedName>
        <fullName evidence="4">NUDIX hydrolase</fullName>
    </submittedName>
</protein>